<dbReference type="PANTHER" id="PTHR47178:SF6">
    <property type="entry name" value="FAD-BINDING DOMAIN-CONTAINING PROTEIN"/>
    <property type="match status" value="1"/>
</dbReference>
<evidence type="ECO:0008006" key="8">
    <source>
        <dbReference type="Google" id="ProtNLM"/>
    </source>
</evidence>
<keyword evidence="5" id="KW-0503">Monooxygenase</keyword>
<proteinExistence type="predicted"/>
<keyword evidence="2" id="KW-0285">Flavoprotein</keyword>
<dbReference type="AlphaFoldDB" id="A0A2T2ZSB5"/>
<dbReference type="Gene3D" id="3.50.50.60">
    <property type="entry name" value="FAD/NAD(P)-binding domain"/>
    <property type="match status" value="1"/>
</dbReference>
<evidence type="ECO:0000256" key="4">
    <source>
        <dbReference type="ARBA" id="ARBA00023002"/>
    </source>
</evidence>
<evidence type="ECO:0000256" key="5">
    <source>
        <dbReference type="ARBA" id="ARBA00023033"/>
    </source>
</evidence>
<keyword evidence="3" id="KW-0274">FAD</keyword>
<evidence type="ECO:0000256" key="2">
    <source>
        <dbReference type="ARBA" id="ARBA00022630"/>
    </source>
</evidence>
<evidence type="ECO:0000256" key="3">
    <source>
        <dbReference type="ARBA" id="ARBA00022827"/>
    </source>
</evidence>
<dbReference type="SUPFAM" id="SSF51905">
    <property type="entry name" value="FAD/NAD(P)-binding domain"/>
    <property type="match status" value="1"/>
</dbReference>
<sequence>IIIVGAGVGGLTLAQALHRHHIPFHLYERQPRAHQRQGHRFRISDGAFAALHGALRPQVAHLLVATAPVQSQPNTALRYPDARLFKFEPWPASLASSVPIDRAWIRAVLETGLDAHMTYGKELASYHQAPSNSRDDAAGTQAVTVTFTDGSTARGALLVGADGIRSRVRRQLQPTRHLLDLNRVISWGRTPLT</sequence>
<dbReference type="InParanoid" id="A0A2T2ZSB5"/>
<accession>A0A2T2ZSB5</accession>
<dbReference type="InterPro" id="IPR036188">
    <property type="entry name" value="FAD/NAD-bd_sf"/>
</dbReference>
<feature type="non-terminal residue" evidence="6">
    <location>
        <position position="193"/>
    </location>
</feature>
<dbReference type="Pfam" id="PF13450">
    <property type="entry name" value="NAD_binding_8"/>
    <property type="match status" value="1"/>
</dbReference>
<evidence type="ECO:0000313" key="7">
    <source>
        <dbReference type="Proteomes" id="UP000241462"/>
    </source>
</evidence>
<dbReference type="GO" id="GO:0004497">
    <property type="term" value="F:monooxygenase activity"/>
    <property type="evidence" value="ECO:0007669"/>
    <property type="project" value="UniProtKB-KW"/>
</dbReference>
<reference evidence="6 7" key="1">
    <citation type="journal article" date="2018" name="Mycol. Prog.">
        <title>Coniella lustricola, a new species from submerged detritus.</title>
        <authorList>
            <person name="Raudabaugh D.B."/>
            <person name="Iturriaga T."/>
            <person name="Carver A."/>
            <person name="Mondo S."/>
            <person name="Pangilinan J."/>
            <person name="Lipzen A."/>
            <person name="He G."/>
            <person name="Amirebrahimi M."/>
            <person name="Grigoriev I.V."/>
            <person name="Miller A.N."/>
        </authorList>
    </citation>
    <scope>NUCLEOTIDE SEQUENCE [LARGE SCALE GENOMIC DNA]</scope>
    <source>
        <strain evidence="6 7">B22-T-1</strain>
    </source>
</reference>
<keyword evidence="4" id="KW-0560">Oxidoreductase</keyword>
<dbReference type="OrthoDB" id="655030at2759"/>
<gene>
    <name evidence="6" type="ORF">BD289DRAFT_341743</name>
</gene>
<feature type="non-terminal residue" evidence="6">
    <location>
        <position position="1"/>
    </location>
</feature>
<comment type="cofactor">
    <cofactor evidence="1">
        <name>FAD</name>
        <dbReference type="ChEBI" id="CHEBI:57692"/>
    </cofactor>
</comment>
<evidence type="ECO:0000313" key="6">
    <source>
        <dbReference type="EMBL" id="PSR74899.1"/>
    </source>
</evidence>
<evidence type="ECO:0000256" key="1">
    <source>
        <dbReference type="ARBA" id="ARBA00001974"/>
    </source>
</evidence>
<dbReference type="Proteomes" id="UP000241462">
    <property type="component" value="Unassembled WGS sequence"/>
</dbReference>
<name>A0A2T2ZSB5_9PEZI</name>
<dbReference type="EMBL" id="KZ678817">
    <property type="protein sequence ID" value="PSR74899.1"/>
    <property type="molecule type" value="Genomic_DNA"/>
</dbReference>
<dbReference type="STRING" id="2025994.A0A2T2ZSB5"/>
<organism evidence="6 7">
    <name type="scientific">Coniella lustricola</name>
    <dbReference type="NCBI Taxonomy" id="2025994"/>
    <lineage>
        <taxon>Eukaryota</taxon>
        <taxon>Fungi</taxon>
        <taxon>Dikarya</taxon>
        <taxon>Ascomycota</taxon>
        <taxon>Pezizomycotina</taxon>
        <taxon>Sordariomycetes</taxon>
        <taxon>Sordariomycetidae</taxon>
        <taxon>Diaporthales</taxon>
        <taxon>Schizoparmaceae</taxon>
        <taxon>Coniella</taxon>
    </lineage>
</organism>
<keyword evidence="7" id="KW-1185">Reference proteome</keyword>
<protein>
    <recommendedName>
        <fullName evidence="8">FAD-binding domain-containing protein</fullName>
    </recommendedName>
</protein>
<dbReference type="PANTHER" id="PTHR47178">
    <property type="entry name" value="MONOOXYGENASE, FAD-BINDING"/>
    <property type="match status" value="1"/>
</dbReference>